<feature type="compositionally biased region" description="Low complexity" evidence="1">
    <location>
        <begin position="111"/>
        <end position="120"/>
    </location>
</feature>
<evidence type="ECO:0000313" key="4">
    <source>
        <dbReference type="EMBL" id="KAK5058609.1"/>
    </source>
</evidence>
<dbReference type="InterPro" id="IPR040554">
    <property type="entry name" value="KPWE_PEX14_dom"/>
</dbReference>
<dbReference type="AlphaFoldDB" id="A0AAV9NL97"/>
<evidence type="ECO:0000259" key="2">
    <source>
        <dbReference type="Pfam" id="PF17733"/>
    </source>
</evidence>
<protein>
    <submittedName>
        <fullName evidence="4">Uncharacterized protein</fullName>
    </submittedName>
</protein>
<feature type="region of interest" description="Disordered" evidence="1">
    <location>
        <begin position="103"/>
        <end position="179"/>
    </location>
</feature>
<dbReference type="PANTHER" id="PTHR36855:SF1">
    <property type="entry name" value="PEROXISOME MEMBRANE ANCHOR PROTEIN PEX14P N-TERMINAL DOMAIN-CONTAINING PROTEIN"/>
    <property type="match status" value="1"/>
</dbReference>
<evidence type="ECO:0000259" key="3">
    <source>
        <dbReference type="Pfam" id="PF25871"/>
    </source>
</evidence>
<evidence type="ECO:0000256" key="1">
    <source>
        <dbReference type="SAM" id="MobiDB-lite"/>
    </source>
</evidence>
<dbReference type="Proteomes" id="UP001358417">
    <property type="component" value="Unassembled WGS sequence"/>
</dbReference>
<dbReference type="GeneID" id="89979027"/>
<dbReference type="EMBL" id="JAVRRD010000005">
    <property type="protein sequence ID" value="KAK5058609.1"/>
    <property type="molecule type" value="Genomic_DNA"/>
</dbReference>
<keyword evidence="5" id="KW-1185">Reference proteome</keyword>
<dbReference type="PANTHER" id="PTHR36855">
    <property type="entry name" value="CHROMOSOME 10, WHOLE GENOME SHOTGUN SEQUENCE"/>
    <property type="match status" value="1"/>
</dbReference>
<gene>
    <name evidence="4" type="ORF">LTR84_010872</name>
</gene>
<evidence type="ECO:0000313" key="5">
    <source>
        <dbReference type="Proteomes" id="UP001358417"/>
    </source>
</evidence>
<feature type="compositionally biased region" description="Gly residues" evidence="1">
    <location>
        <begin position="225"/>
        <end position="235"/>
    </location>
</feature>
<organism evidence="4 5">
    <name type="scientific">Exophiala bonariae</name>
    <dbReference type="NCBI Taxonomy" id="1690606"/>
    <lineage>
        <taxon>Eukaryota</taxon>
        <taxon>Fungi</taxon>
        <taxon>Dikarya</taxon>
        <taxon>Ascomycota</taxon>
        <taxon>Pezizomycotina</taxon>
        <taxon>Eurotiomycetes</taxon>
        <taxon>Chaetothyriomycetidae</taxon>
        <taxon>Chaetothyriales</taxon>
        <taxon>Herpotrichiellaceae</taxon>
        <taxon>Exophiala</taxon>
    </lineage>
</organism>
<sequence length="310" mass="31890">MASAATPHEEPAESLPPPAAAPTPQDQTSPTQLYTAISRYPFGSDTEYQSGLAAILGHPSTPTTEAEIAEQHELVLQVQCFYFARKYNTPPVEPAGYAAWLSARGGEGDGQAQSQPQPQQDRAGPSTGVADAIPPTQTASSVPPASASVEPPSQSQTQTTPSTAQAADDEPPPYPNSFAAIVDLITRNIPVPGIEEIPTTVLELGSSKVDKTPRRRKPWEKDGAGADGGGEGGETQGQEGVVASSSTVVDGAKREGGIAGDDDDDAAHATAAKSVNDGVVDINGHRETGEGVVAILKPNAVPDSGLLSKD</sequence>
<dbReference type="Pfam" id="PF25871">
    <property type="entry name" value="HTH_76"/>
    <property type="match status" value="1"/>
</dbReference>
<feature type="region of interest" description="Disordered" evidence="1">
    <location>
        <begin position="197"/>
        <end position="283"/>
    </location>
</feature>
<reference evidence="4 5" key="1">
    <citation type="submission" date="2023-08" db="EMBL/GenBank/DDBJ databases">
        <title>Black Yeasts Isolated from many extreme environments.</title>
        <authorList>
            <person name="Coleine C."/>
            <person name="Stajich J.E."/>
            <person name="Selbmann L."/>
        </authorList>
    </citation>
    <scope>NUCLEOTIDE SEQUENCE [LARGE SCALE GENOMIC DNA]</scope>
    <source>
        <strain evidence="4 5">CCFEE 5792</strain>
    </source>
</reference>
<dbReference type="Pfam" id="PF17733">
    <property type="entry name" value="KPWE_dom"/>
    <property type="match status" value="1"/>
</dbReference>
<name>A0AAV9NL97_9EURO</name>
<feature type="region of interest" description="Disordered" evidence="1">
    <location>
        <begin position="1"/>
        <end position="32"/>
    </location>
</feature>
<comment type="caution">
    <text evidence="4">The sequence shown here is derived from an EMBL/GenBank/DDBJ whole genome shotgun (WGS) entry which is preliminary data.</text>
</comment>
<proteinExistence type="predicted"/>
<feature type="compositionally biased region" description="Low complexity" evidence="1">
    <location>
        <begin position="134"/>
        <end position="166"/>
    </location>
</feature>
<feature type="compositionally biased region" description="Low complexity" evidence="1">
    <location>
        <begin position="22"/>
        <end position="32"/>
    </location>
</feature>
<dbReference type="RefSeq" id="XP_064709132.1">
    <property type="nucleotide sequence ID" value="XM_064854406.1"/>
</dbReference>
<feature type="domain" description="PEX14-like helix-turn-helix" evidence="3">
    <location>
        <begin position="32"/>
        <end position="104"/>
    </location>
</feature>
<accession>A0AAV9NL97</accession>
<dbReference type="InterPro" id="IPR058841">
    <property type="entry name" value="HTH_76"/>
</dbReference>
<feature type="domain" description="Peroxisomal membrane protein PEX14-like KPWE" evidence="2">
    <location>
        <begin position="173"/>
        <end position="221"/>
    </location>
</feature>